<reference evidence="1 2" key="2">
    <citation type="submission" date="2018-04" db="EMBL/GenBank/DDBJ databases">
        <title>OglaRS2 (Oryza glaberrima Reference Sequence Version 2).</title>
        <authorList>
            <person name="Zhang J."/>
            <person name="Kudrna D."/>
            <person name="Lee S."/>
            <person name="Talag J."/>
            <person name="Rajasekar S."/>
            <person name="Wing R.A."/>
        </authorList>
    </citation>
    <scope>NUCLEOTIDE SEQUENCE [LARGE SCALE GENOMIC DNA]</scope>
    <source>
        <strain evidence="1 2">cv. IRGC 96717</strain>
    </source>
</reference>
<evidence type="ECO:0000313" key="1">
    <source>
        <dbReference type="EnsemblPlants" id="ORGLA09G0103600.1"/>
    </source>
</evidence>
<proteinExistence type="predicted"/>
<name>I1QPQ7_ORYGL</name>
<dbReference type="HOGENOM" id="CLU_1780349_0_0_1"/>
<dbReference type="EnsemblPlants" id="ORGLA09G0103600.1">
    <property type="protein sequence ID" value="ORGLA09G0103600.1"/>
    <property type="gene ID" value="ORGLA09G0103600"/>
</dbReference>
<dbReference type="Proteomes" id="UP000007306">
    <property type="component" value="Chromosome 9"/>
</dbReference>
<keyword evidence="2" id="KW-1185">Reference proteome</keyword>
<protein>
    <submittedName>
        <fullName evidence="1">Uncharacterized protein</fullName>
    </submittedName>
</protein>
<accession>I1QPQ7</accession>
<dbReference type="Gramene" id="ORGLA09G0103600.1">
    <property type="protein sequence ID" value="ORGLA09G0103600.1"/>
    <property type="gene ID" value="ORGLA09G0103600"/>
</dbReference>
<dbReference type="AlphaFoldDB" id="I1QPQ7"/>
<evidence type="ECO:0000313" key="2">
    <source>
        <dbReference type="Proteomes" id="UP000007306"/>
    </source>
</evidence>
<reference evidence="1" key="1">
    <citation type="submission" date="2015-06" db="UniProtKB">
        <authorList>
            <consortium name="EnsemblPlants"/>
        </authorList>
    </citation>
    <scope>IDENTIFICATION</scope>
</reference>
<organism evidence="1 2">
    <name type="scientific">Oryza glaberrima</name>
    <name type="common">African rice</name>
    <dbReference type="NCBI Taxonomy" id="4538"/>
    <lineage>
        <taxon>Eukaryota</taxon>
        <taxon>Viridiplantae</taxon>
        <taxon>Streptophyta</taxon>
        <taxon>Embryophyta</taxon>
        <taxon>Tracheophyta</taxon>
        <taxon>Spermatophyta</taxon>
        <taxon>Magnoliopsida</taxon>
        <taxon>Liliopsida</taxon>
        <taxon>Poales</taxon>
        <taxon>Poaceae</taxon>
        <taxon>BOP clade</taxon>
        <taxon>Oryzoideae</taxon>
        <taxon>Oryzeae</taxon>
        <taxon>Oryzinae</taxon>
        <taxon>Oryza</taxon>
    </lineage>
</organism>
<sequence length="146" mass="16483">MRRRPRDGGLDAAASLRRQPHRGRCDGAVVGEQARYGGAGEASMQPRCGRMEEKWAAQTNSLLAEWAVISTGTSFSLDDPTPVKPTVRLDWYLMVIFKATQLGRLWSLLLKEDEGIEVIAKCNLLEKRMMELFSIFGWNSRKRIEA</sequence>